<keyword evidence="2" id="KW-1185">Reference proteome</keyword>
<gene>
    <name evidence="1" type="ORF">AVEN_148185_1</name>
</gene>
<reference evidence="1 2" key="1">
    <citation type="journal article" date="2019" name="Sci. Rep.">
        <title>Orb-weaving spider Araneus ventricosus genome elucidates the spidroin gene catalogue.</title>
        <authorList>
            <person name="Kono N."/>
            <person name="Nakamura H."/>
            <person name="Ohtoshi R."/>
            <person name="Moran D.A.P."/>
            <person name="Shinohara A."/>
            <person name="Yoshida Y."/>
            <person name="Fujiwara M."/>
            <person name="Mori M."/>
            <person name="Tomita M."/>
            <person name="Arakawa K."/>
        </authorList>
    </citation>
    <scope>NUCLEOTIDE SEQUENCE [LARGE SCALE GENOMIC DNA]</scope>
</reference>
<dbReference type="AlphaFoldDB" id="A0A4Y2DAF7"/>
<dbReference type="PANTHER" id="PTHR46409:SF1">
    <property type="entry name" value="HTH PSQ-TYPE DOMAIN-CONTAINING PROTEIN"/>
    <property type="match status" value="1"/>
</dbReference>
<comment type="caution">
    <text evidence="1">The sequence shown here is derived from an EMBL/GenBank/DDBJ whole genome shotgun (WGS) entry which is preliminary data.</text>
</comment>
<sequence length="118" mass="13190">MVDPVISRNAFMTHPENLLLSMLADERRHIRKLCVHQIIKARGSSTVERCCFVIPKLNSKANQYIDMINWFKCDVTDPPITADLAVEELKSIAENGSIKDIPISMPHPIGGALCKTCD</sequence>
<name>A0A4Y2DAF7_ARAVE</name>
<dbReference type="PANTHER" id="PTHR46409">
    <property type="entry name" value="HTH PSQ-TYPE DOMAIN-CONTAINING PROTEIN"/>
    <property type="match status" value="1"/>
</dbReference>
<accession>A0A4Y2DAF7</accession>
<organism evidence="1 2">
    <name type="scientific">Araneus ventricosus</name>
    <name type="common">Orbweaver spider</name>
    <name type="synonym">Epeira ventricosa</name>
    <dbReference type="NCBI Taxonomy" id="182803"/>
    <lineage>
        <taxon>Eukaryota</taxon>
        <taxon>Metazoa</taxon>
        <taxon>Ecdysozoa</taxon>
        <taxon>Arthropoda</taxon>
        <taxon>Chelicerata</taxon>
        <taxon>Arachnida</taxon>
        <taxon>Araneae</taxon>
        <taxon>Araneomorphae</taxon>
        <taxon>Entelegynae</taxon>
        <taxon>Araneoidea</taxon>
        <taxon>Araneidae</taxon>
        <taxon>Araneus</taxon>
    </lineage>
</organism>
<evidence type="ECO:0000313" key="2">
    <source>
        <dbReference type="Proteomes" id="UP000499080"/>
    </source>
</evidence>
<dbReference type="Proteomes" id="UP000499080">
    <property type="component" value="Unassembled WGS sequence"/>
</dbReference>
<protein>
    <submittedName>
        <fullName evidence="1">Uncharacterized protein</fullName>
    </submittedName>
</protein>
<dbReference type="EMBL" id="BGPR01000332">
    <property type="protein sequence ID" value="GBM13661.1"/>
    <property type="molecule type" value="Genomic_DNA"/>
</dbReference>
<evidence type="ECO:0000313" key="1">
    <source>
        <dbReference type="EMBL" id="GBM13661.1"/>
    </source>
</evidence>
<proteinExistence type="predicted"/>